<dbReference type="EMBL" id="VFPN01000004">
    <property type="protein sequence ID" value="TQM57619.1"/>
    <property type="molecule type" value="Genomic_DNA"/>
</dbReference>
<evidence type="ECO:0008006" key="4">
    <source>
        <dbReference type="Google" id="ProtNLM"/>
    </source>
</evidence>
<keyword evidence="1" id="KW-0812">Transmembrane</keyword>
<keyword evidence="3" id="KW-1185">Reference proteome</keyword>
<name>A0A543HH52_9MICO</name>
<feature type="transmembrane region" description="Helical" evidence="1">
    <location>
        <begin position="338"/>
        <end position="357"/>
    </location>
</feature>
<feature type="transmembrane region" description="Helical" evidence="1">
    <location>
        <begin position="435"/>
        <end position="458"/>
    </location>
</feature>
<keyword evidence="1" id="KW-1133">Transmembrane helix</keyword>
<dbReference type="OrthoDB" id="3228560at2"/>
<feature type="transmembrane region" description="Helical" evidence="1">
    <location>
        <begin position="304"/>
        <end position="326"/>
    </location>
</feature>
<feature type="transmembrane region" description="Helical" evidence="1">
    <location>
        <begin position="100"/>
        <end position="118"/>
    </location>
</feature>
<feature type="transmembrane region" description="Helical" evidence="1">
    <location>
        <begin position="161"/>
        <end position="179"/>
    </location>
</feature>
<gene>
    <name evidence="2" type="ORF">FB466_2614</name>
</gene>
<sequence length="460" mass="47513">MSKTFAERRRIVIAHGMSRHDVAVPSDVPLGTTLRHLGLATQPHTALAIGVDGQRIDLSQPPSAAIVEGTLVTVVDLASLTASTESDRMRATAASSLHRAVWLFIAAAALLTVVNGWLDLVVGRNGPLLAEWRALVATVFVAVAFVCVLSSTRYSVGHARVSALTVPPLVAFTAGFTAISPTITAAPHLAVFCGLVAAALAAGLVHLRCVAASPLGATGTLLTVLTILAGMWGLTLLVNWPAAVAAAVAAGAAPLGLRLLPTTCLTVPDGQFIEYEQFSSTRWTVRGRPPEGSQPVRSLSVGGLILNANAQLATGTIIISALPAVMLPVVFRELPDDLVVRIGAIVMSVSIAVALLLGPRVATAGITRWVPRAGAAVVLVELAFTATQVWGDTTLVWLVTILLLMALGIGALTVPISRGVQSMSLSRTADIVEALTTVLALPAALIAANIIAIVQGVVSR</sequence>
<accession>A0A543HH52</accession>
<evidence type="ECO:0000256" key="1">
    <source>
        <dbReference type="SAM" id="Phobius"/>
    </source>
</evidence>
<comment type="caution">
    <text evidence="2">The sequence shown here is derived from an EMBL/GenBank/DDBJ whole genome shotgun (WGS) entry which is preliminary data.</text>
</comment>
<dbReference type="RefSeq" id="WP_141918867.1">
    <property type="nucleotide sequence ID" value="NZ_BAAAYS010000015.1"/>
</dbReference>
<evidence type="ECO:0000313" key="3">
    <source>
        <dbReference type="Proteomes" id="UP000318331"/>
    </source>
</evidence>
<feature type="transmembrane region" description="Helical" evidence="1">
    <location>
        <begin position="185"/>
        <end position="207"/>
    </location>
</feature>
<dbReference type="AlphaFoldDB" id="A0A543HH52"/>
<dbReference type="Proteomes" id="UP000318331">
    <property type="component" value="Unassembled WGS sequence"/>
</dbReference>
<feature type="transmembrane region" description="Helical" evidence="1">
    <location>
        <begin position="214"/>
        <end position="234"/>
    </location>
</feature>
<feature type="transmembrane region" description="Helical" evidence="1">
    <location>
        <begin position="240"/>
        <end position="260"/>
    </location>
</feature>
<protein>
    <recommendedName>
        <fullName evidence="4">Type VII secretion integral membrane protein EccD</fullName>
    </recommendedName>
</protein>
<proteinExistence type="predicted"/>
<feature type="transmembrane region" description="Helical" evidence="1">
    <location>
        <begin position="395"/>
        <end position="414"/>
    </location>
</feature>
<evidence type="ECO:0000313" key="2">
    <source>
        <dbReference type="EMBL" id="TQM57619.1"/>
    </source>
</evidence>
<organism evidence="2 3">
    <name type="scientific">Klugiella xanthotipulae</name>
    <dbReference type="NCBI Taxonomy" id="244735"/>
    <lineage>
        <taxon>Bacteria</taxon>
        <taxon>Bacillati</taxon>
        <taxon>Actinomycetota</taxon>
        <taxon>Actinomycetes</taxon>
        <taxon>Micrococcales</taxon>
        <taxon>Microbacteriaceae</taxon>
        <taxon>Klugiella</taxon>
    </lineage>
</organism>
<reference evidence="2 3" key="1">
    <citation type="submission" date="2019-06" db="EMBL/GenBank/DDBJ databases">
        <title>Sequencing the genomes of 1000 actinobacteria strains.</title>
        <authorList>
            <person name="Klenk H.-P."/>
        </authorList>
    </citation>
    <scope>NUCLEOTIDE SEQUENCE [LARGE SCALE GENOMIC DNA]</scope>
    <source>
        <strain evidence="2 3">DSM 18031</strain>
    </source>
</reference>
<feature type="transmembrane region" description="Helical" evidence="1">
    <location>
        <begin position="130"/>
        <end position="149"/>
    </location>
</feature>
<keyword evidence="1" id="KW-0472">Membrane</keyword>